<feature type="region of interest" description="Disordered" evidence="1">
    <location>
        <begin position="220"/>
        <end position="283"/>
    </location>
</feature>
<comment type="caution">
    <text evidence="3">The sequence shown here is derived from an EMBL/GenBank/DDBJ whole genome shotgun (WGS) entry which is preliminary data.</text>
</comment>
<feature type="signal peptide" evidence="2">
    <location>
        <begin position="1"/>
        <end position="24"/>
    </location>
</feature>
<dbReference type="Proteomes" id="UP000466966">
    <property type="component" value="Unassembled WGS sequence"/>
</dbReference>
<evidence type="ECO:0000256" key="2">
    <source>
        <dbReference type="SAM" id="SignalP"/>
    </source>
</evidence>
<keyword evidence="4" id="KW-1185">Reference proteome</keyword>
<evidence type="ECO:0000256" key="1">
    <source>
        <dbReference type="SAM" id="MobiDB-lite"/>
    </source>
</evidence>
<proteinExistence type="predicted"/>
<dbReference type="EMBL" id="WTYV01000001">
    <property type="protein sequence ID" value="MXO70709.1"/>
    <property type="molecule type" value="Genomic_DNA"/>
</dbReference>
<keyword evidence="2" id="KW-0732">Signal</keyword>
<accession>A0A844YT37</accession>
<feature type="compositionally biased region" description="Low complexity" evidence="1">
    <location>
        <begin position="247"/>
        <end position="269"/>
    </location>
</feature>
<evidence type="ECO:0000313" key="4">
    <source>
        <dbReference type="Proteomes" id="UP000466966"/>
    </source>
</evidence>
<name>A0A844YT37_9SPHN</name>
<evidence type="ECO:0000313" key="3">
    <source>
        <dbReference type="EMBL" id="MXO70709.1"/>
    </source>
</evidence>
<feature type="chain" id="PRO_5032808752" evidence="2">
    <location>
        <begin position="25"/>
        <end position="359"/>
    </location>
</feature>
<dbReference type="RefSeq" id="WP_160770588.1">
    <property type="nucleotide sequence ID" value="NZ_WTYV01000001.1"/>
</dbReference>
<gene>
    <name evidence="3" type="ORF">GRI99_03565</name>
</gene>
<feature type="compositionally biased region" description="Gly residues" evidence="1">
    <location>
        <begin position="223"/>
        <end position="238"/>
    </location>
</feature>
<reference evidence="3 4" key="1">
    <citation type="submission" date="2019-12" db="EMBL/GenBank/DDBJ databases">
        <title>Genomic-based taxomic classification of the family Erythrobacteraceae.</title>
        <authorList>
            <person name="Xu L."/>
        </authorList>
    </citation>
    <scope>NUCLEOTIDE SEQUENCE [LARGE SCALE GENOMIC DNA]</scope>
    <source>
        <strain evidence="3 4">M0322</strain>
    </source>
</reference>
<feature type="compositionally biased region" description="Low complexity" evidence="1">
    <location>
        <begin position="197"/>
        <end position="215"/>
    </location>
</feature>
<organism evidence="3 4">
    <name type="scientific">Alteraurantiacibacter buctensis</name>
    <dbReference type="NCBI Taxonomy" id="1503981"/>
    <lineage>
        <taxon>Bacteria</taxon>
        <taxon>Pseudomonadati</taxon>
        <taxon>Pseudomonadota</taxon>
        <taxon>Alphaproteobacteria</taxon>
        <taxon>Sphingomonadales</taxon>
        <taxon>Erythrobacteraceae</taxon>
        <taxon>Alteraurantiacibacter</taxon>
    </lineage>
</organism>
<feature type="region of interest" description="Disordered" evidence="1">
    <location>
        <begin position="196"/>
        <end position="215"/>
    </location>
</feature>
<dbReference type="AlphaFoldDB" id="A0A844YT37"/>
<sequence length="359" mass="37088">MLRLAVALVVMPPLAMFAPVVAIAQETGVRPSQADVQMALLSLSNGQPHPLFTPGFAQRVAANSQRLAQALGQQLGYISVARALGQDQYMGYYSQGFVHWQLEFTREGRISGATYEIRSTPGTRGVSVGTRDQTGLTSFWAGVGEVVTAYQQQRAEEEAFNSAVLARIHASGGYASTGSGVGARGEIISDADLASYEQQASSDRSSESSSYGGSSYADAGAADGYGGGPESGGQGRSLGGSDTEYESAFSGQAASGGSSAYASNAASSNGSGGGSYGNDSEQGAIIVSDGGMAERLRFEADQQALFAAQEAQIRQQQAIAQADHDAAVARDAADAAADRAAYEASDCYRDKETSCVSPQ</sequence>
<protein>
    <submittedName>
        <fullName evidence="3">Uncharacterized protein</fullName>
    </submittedName>
</protein>